<sequence>MCVLIGVLNSKKYAIVKITDKKDANGCSQVVVRFIGSKSHLTVHELPVINREKQKTIVSFGGENISLYLEEDELPLSYSWTHPSIRGVWSDTRAEIARKLRFDNPQKHGIQAQQLMQKVYNEKGSLNGYYLGSCRVKLNDSSKKDKYIKKSVTKIDLDNDGPVLKLILSTKYNKYKGKESAQLKTSIGTLIFSVEPGF</sequence>
<dbReference type="Proteomes" id="UP000033947">
    <property type="component" value="Unassembled WGS sequence"/>
</dbReference>
<organism evidence="1 2">
    <name type="scientific">candidate division WWE3 bacterium GW2011_GWC2_41_23</name>
    <dbReference type="NCBI Taxonomy" id="1619123"/>
    <lineage>
        <taxon>Bacteria</taxon>
        <taxon>Katanobacteria</taxon>
    </lineage>
</organism>
<reference evidence="1 2" key="1">
    <citation type="journal article" date="2015" name="Nature">
        <title>rRNA introns, odd ribosomes, and small enigmatic genomes across a large radiation of phyla.</title>
        <authorList>
            <person name="Brown C.T."/>
            <person name="Hug L.A."/>
            <person name="Thomas B.C."/>
            <person name="Sharon I."/>
            <person name="Castelle C.J."/>
            <person name="Singh A."/>
            <person name="Wilkins M.J."/>
            <person name="Williams K.H."/>
            <person name="Banfield J.F."/>
        </authorList>
    </citation>
    <scope>NUCLEOTIDE SEQUENCE [LARGE SCALE GENOMIC DNA]</scope>
</reference>
<accession>A0A0G0VT82</accession>
<dbReference type="EMBL" id="LCBB01000008">
    <property type="protein sequence ID" value="KKS02902.1"/>
    <property type="molecule type" value="Genomic_DNA"/>
</dbReference>
<gene>
    <name evidence="1" type="ORF">UU55_C0008G0002</name>
</gene>
<name>A0A0G0VT82_UNCKA</name>
<evidence type="ECO:0000313" key="1">
    <source>
        <dbReference type="EMBL" id="KKS02902.1"/>
    </source>
</evidence>
<dbReference type="AlphaFoldDB" id="A0A0G0VT82"/>
<evidence type="ECO:0000313" key="2">
    <source>
        <dbReference type="Proteomes" id="UP000033947"/>
    </source>
</evidence>
<proteinExistence type="predicted"/>
<protein>
    <submittedName>
        <fullName evidence="1">Uncharacterized protein</fullName>
    </submittedName>
</protein>
<comment type="caution">
    <text evidence="1">The sequence shown here is derived from an EMBL/GenBank/DDBJ whole genome shotgun (WGS) entry which is preliminary data.</text>
</comment>